<evidence type="ECO:0000256" key="9">
    <source>
        <dbReference type="ARBA" id="ARBA00023140"/>
    </source>
</evidence>
<proteinExistence type="inferred from homology"/>
<name>A0A9W8ANT6_9FUNG</name>
<dbReference type="GO" id="GO:0033540">
    <property type="term" value="P:fatty acid beta-oxidation using acyl-CoA oxidase"/>
    <property type="evidence" value="ECO:0007669"/>
    <property type="project" value="TreeGrafter"/>
</dbReference>
<evidence type="ECO:0000313" key="12">
    <source>
        <dbReference type="EMBL" id="KAJ1953273.1"/>
    </source>
</evidence>
<dbReference type="InterPro" id="IPR036250">
    <property type="entry name" value="AcylCo_DH-like_C"/>
</dbReference>
<protein>
    <recommendedName>
        <fullName evidence="14">Acyl-CoA oxidase C-terminal domain-containing protein</fullName>
    </recommendedName>
</protein>
<dbReference type="OrthoDB" id="538336at2759"/>
<evidence type="ECO:0000256" key="5">
    <source>
        <dbReference type="ARBA" id="ARBA00022827"/>
    </source>
</evidence>
<keyword evidence="6" id="KW-0276">Fatty acid metabolism</keyword>
<comment type="similarity">
    <text evidence="3">Belongs to the acyl-CoA oxidase family.</text>
</comment>
<dbReference type="Pfam" id="PF01756">
    <property type="entry name" value="ACOX"/>
    <property type="match status" value="1"/>
</dbReference>
<dbReference type="InterPro" id="IPR055060">
    <property type="entry name" value="ACOX_C_alpha1"/>
</dbReference>
<dbReference type="EMBL" id="JANBPY010002922">
    <property type="protein sequence ID" value="KAJ1953273.1"/>
    <property type="molecule type" value="Genomic_DNA"/>
</dbReference>
<evidence type="ECO:0000313" key="13">
    <source>
        <dbReference type="Proteomes" id="UP001150925"/>
    </source>
</evidence>
<reference evidence="12" key="1">
    <citation type="submission" date="2022-07" db="EMBL/GenBank/DDBJ databases">
        <title>Phylogenomic reconstructions and comparative analyses of Kickxellomycotina fungi.</title>
        <authorList>
            <person name="Reynolds N.K."/>
            <person name="Stajich J.E."/>
            <person name="Barry K."/>
            <person name="Grigoriev I.V."/>
            <person name="Crous P."/>
            <person name="Smith M.E."/>
        </authorList>
    </citation>
    <scope>NUCLEOTIDE SEQUENCE</scope>
    <source>
        <strain evidence="12">RSA 1196</strain>
    </source>
</reference>
<evidence type="ECO:0000256" key="1">
    <source>
        <dbReference type="ARBA" id="ARBA00001974"/>
    </source>
</evidence>
<dbReference type="AlphaFoldDB" id="A0A9W8ANT6"/>
<dbReference type="Gene3D" id="1.20.140.10">
    <property type="entry name" value="Butyryl-CoA Dehydrogenase, subunit A, domain 3"/>
    <property type="match status" value="2"/>
</dbReference>
<evidence type="ECO:0000256" key="2">
    <source>
        <dbReference type="ARBA" id="ARBA00004275"/>
    </source>
</evidence>
<evidence type="ECO:0008006" key="14">
    <source>
        <dbReference type="Google" id="ProtNLM"/>
    </source>
</evidence>
<keyword evidence="13" id="KW-1185">Reference proteome</keyword>
<dbReference type="GO" id="GO:0005777">
    <property type="term" value="C:peroxisome"/>
    <property type="evidence" value="ECO:0007669"/>
    <property type="project" value="UniProtKB-SubCell"/>
</dbReference>
<comment type="subcellular location">
    <subcellularLocation>
        <location evidence="2">Peroxisome</location>
    </subcellularLocation>
</comment>
<dbReference type="InterPro" id="IPR002655">
    <property type="entry name" value="Acyl-CoA_oxidase_C"/>
</dbReference>
<keyword evidence="5" id="KW-0274">FAD</keyword>
<keyword evidence="7" id="KW-0560">Oxidoreductase</keyword>
<comment type="caution">
    <text evidence="12">The sequence shown here is derived from an EMBL/GenBank/DDBJ whole genome shotgun (WGS) entry which is preliminary data.</text>
</comment>
<gene>
    <name evidence="12" type="ORF">IWQ62_006032</name>
</gene>
<evidence type="ECO:0000256" key="3">
    <source>
        <dbReference type="ARBA" id="ARBA00006288"/>
    </source>
</evidence>
<dbReference type="SUPFAM" id="SSF47203">
    <property type="entry name" value="Acyl-CoA dehydrogenase C-terminal domain-like"/>
    <property type="match status" value="2"/>
</dbReference>
<keyword evidence="9" id="KW-0576">Peroxisome</keyword>
<dbReference type="PANTHER" id="PTHR10909">
    <property type="entry name" value="ELECTRON TRANSPORT OXIDOREDUCTASE"/>
    <property type="match status" value="1"/>
</dbReference>
<feature type="domain" description="Acyl-CoA oxidase C-terminal" evidence="10">
    <location>
        <begin position="94"/>
        <end position="275"/>
    </location>
</feature>
<evidence type="ECO:0000256" key="4">
    <source>
        <dbReference type="ARBA" id="ARBA00022630"/>
    </source>
</evidence>
<dbReference type="InterPro" id="IPR012258">
    <property type="entry name" value="Acyl-CoA_oxidase"/>
</dbReference>
<keyword evidence="4" id="KW-0285">Flavoprotein</keyword>
<comment type="cofactor">
    <cofactor evidence="1">
        <name>FAD</name>
        <dbReference type="ChEBI" id="CHEBI:57692"/>
    </cofactor>
</comment>
<dbReference type="Proteomes" id="UP001150925">
    <property type="component" value="Unassembled WGS sequence"/>
</dbReference>
<dbReference type="FunFam" id="1.20.140.10:FF:000013">
    <property type="entry name" value="Acyl-coenzyme A oxidase"/>
    <property type="match status" value="1"/>
</dbReference>
<evidence type="ECO:0000256" key="7">
    <source>
        <dbReference type="ARBA" id="ARBA00023002"/>
    </source>
</evidence>
<dbReference type="GO" id="GO:0055088">
    <property type="term" value="P:lipid homeostasis"/>
    <property type="evidence" value="ECO:0007669"/>
    <property type="project" value="TreeGrafter"/>
</dbReference>
<evidence type="ECO:0000256" key="8">
    <source>
        <dbReference type="ARBA" id="ARBA00023098"/>
    </source>
</evidence>
<dbReference type="PANTHER" id="PTHR10909:SF250">
    <property type="entry name" value="PEROXISOMAL ACYL-COENZYME A OXIDASE 1"/>
    <property type="match status" value="1"/>
</dbReference>
<evidence type="ECO:0000259" key="10">
    <source>
        <dbReference type="Pfam" id="PF01756"/>
    </source>
</evidence>
<keyword evidence="8" id="KW-0443">Lipid metabolism</keyword>
<feature type="domain" description="Acyl-CoA oxidase C-alpha1" evidence="11">
    <location>
        <begin position="1"/>
        <end position="41"/>
    </location>
</feature>
<dbReference type="GO" id="GO:0071949">
    <property type="term" value="F:FAD binding"/>
    <property type="evidence" value="ECO:0007669"/>
    <property type="project" value="InterPro"/>
</dbReference>
<sequence>MGGHGYSSFSGLGDFYLDSLPNVTWEGDNYILSQQVARYLLKTARSLAGNSTLPSAGVATTITAQYLGEYLRMVRANVNKQPLLPLGSPSELEDLNKLVSVFGRRSAYLVWRLLDRMDNHHQTWNDSLVAMCAISRAHSQYIVLFNFVKACQQLQSTATTPQQHAMSTVLESLCCLFAVHTMERYLADFLEAGLVTAEQAPWIRQATLIQLTTVRQDAITLCDAWALPDYCLHSLLGRSDGQPYASLTAAAESEPINHLSPALGGYESVLKPLMNYERWRETGQYSKLNQYRVTSNPVIQGLSKL</sequence>
<dbReference type="Pfam" id="PF22924">
    <property type="entry name" value="ACOX_C_alpha1"/>
    <property type="match status" value="1"/>
</dbReference>
<evidence type="ECO:0000259" key="11">
    <source>
        <dbReference type="Pfam" id="PF22924"/>
    </source>
</evidence>
<evidence type="ECO:0000256" key="6">
    <source>
        <dbReference type="ARBA" id="ARBA00022832"/>
    </source>
</evidence>
<organism evidence="12 13">
    <name type="scientific">Dispira parvispora</name>
    <dbReference type="NCBI Taxonomy" id="1520584"/>
    <lineage>
        <taxon>Eukaryota</taxon>
        <taxon>Fungi</taxon>
        <taxon>Fungi incertae sedis</taxon>
        <taxon>Zoopagomycota</taxon>
        <taxon>Kickxellomycotina</taxon>
        <taxon>Dimargaritomycetes</taxon>
        <taxon>Dimargaritales</taxon>
        <taxon>Dimargaritaceae</taxon>
        <taxon>Dispira</taxon>
    </lineage>
</organism>
<accession>A0A9W8ANT6</accession>
<dbReference type="GO" id="GO:0005504">
    <property type="term" value="F:fatty acid binding"/>
    <property type="evidence" value="ECO:0007669"/>
    <property type="project" value="TreeGrafter"/>
</dbReference>
<dbReference type="GO" id="GO:0003997">
    <property type="term" value="F:acyl-CoA oxidase activity"/>
    <property type="evidence" value="ECO:0007669"/>
    <property type="project" value="InterPro"/>
</dbReference>